<evidence type="ECO:0000313" key="3">
    <source>
        <dbReference type="EMBL" id="MCX2979748.1"/>
    </source>
</evidence>
<evidence type="ECO:0000256" key="1">
    <source>
        <dbReference type="SAM" id="MobiDB-lite"/>
    </source>
</evidence>
<proteinExistence type="predicted"/>
<dbReference type="Pfam" id="PF12307">
    <property type="entry name" value="DUF3631"/>
    <property type="match status" value="1"/>
</dbReference>
<keyword evidence="4" id="KW-1185">Reference proteome</keyword>
<dbReference type="EMBL" id="SHNN01000001">
    <property type="protein sequence ID" value="MCX2979748.1"/>
    <property type="molecule type" value="Genomic_DNA"/>
</dbReference>
<feature type="region of interest" description="Disordered" evidence="1">
    <location>
        <begin position="478"/>
        <end position="505"/>
    </location>
</feature>
<dbReference type="Proteomes" id="UP001143362">
    <property type="component" value="Unassembled WGS sequence"/>
</dbReference>
<comment type="caution">
    <text evidence="3">The sequence shown here is derived from an EMBL/GenBank/DDBJ whole genome shotgun (WGS) entry which is preliminary data.</text>
</comment>
<evidence type="ECO:0000313" key="4">
    <source>
        <dbReference type="Proteomes" id="UP001143362"/>
    </source>
</evidence>
<reference evidence="3" key="1">
    <citation type="submission" date="2019-02" db="EMBL/GenBank/DDBJ databases">
        <authorList>
            <person name="Li S.-H."/>
        </authorList>
    </citation>
    <scope>NUCLEOTIDE SEQUENCE</scope>
    <source>
        <strain evidence="3">IMCC14734</strain>
    </source>
</reference>
<protein>
    <submittedName>
        <fullName evidence="3">DUF3631 domain-containing protein</fullName>
    </submittedName>
</protein>
<evidence type="ECO:0000259" key="2">
    <source>
        <dbReference type="Pfam" id="PF12307"/>
    </source>
</evidence>
<feature type="region of interest" description="Disordered" evidence="1">
    <location>
        <begin position="1"/>
        <end position="43"/>
    </location>
</feature>
<name>A0ABT3TBS4_9GAMM</name>
<feature type="domain" description="DUF3631" evidence="2">
    <location>
        <begin position="274"/>
        <end position="450"/>
    </location>
</feature>
<sequence length="505" mass="56222">MPIKEMHMTEGAKDIDEFIRSGGTPPEPVPSSIAQPEVAAGKRQPSDLAKDVMAEFKQLEPLEQVLQLKDYAKRMGITVGDMRKVVSQTESAEPQPNVDVVERLEPVSYPVSGLDLANEIREKLNTYVFLPELDSVAITLWAIGSYSLDKFRVFPRLHIHSPEKRCGKSTLLETLEAYCYRSCITSNITAAAMFRIIDGYQPTLIIDEVDSFLAGNEEMRGVINSGHTRRTAFVIRTQGDDYEPKRFSTWTPMVLSGIGEVPETIADRSIRISMRRAKGAEKPNKLPLDHFDSETEVRRRLLRFAQDNSFTAVQIPEIENSRAMDNWSPLFAIAEAIGGEWPSLCKSAYIAATQVTEAEDDSITALLLTDIQEIFSQNGGKIFSAELTKSLGEQADRPWSEWGRTGKPITQNGLANMLKRFNIKPVQVRIGEVKKRGYKLVQFSDALSRYVQSGTTVQASEYAASSQSQSGTEEIVYHPENAPQPSKDEGCTTVPLETGQKGECF</sequence>
<organism evidence="3 4">
    <name type="scientific">Candidatus Litorirhabdus singularis</name>
    <dbReference type="NCBI Taxonomy" id="2518993"/>
    <lineage>
        <taxon>Bacteria</taxon>
        <taxon>Pseudomonadati</taxon>
        <taxon>Pseudomonadota</taxon>
        <taxon>Gammaproteobacteria</taxon>
        <taxon>Cellvibrionales</taxon>
        <taxon>Halieaceae</taxon>
        <taxon>Candidatus Litorirhabdus</taxon>
    </lineage>
</organism>
<gene>
    <name evidence="3" type="ORF">EYC98_02595</name>
</gene>
<feature type="compositionally biased region" description="Basic and acidic residues" evidence="1">
    <location>
        <begin position="1"/>
        <end position="19"/>
    </location>
</feature>
<dbReference type="InterPro" id="IPR022081">
    <property type="entry name" value="DUF3631"/>
</dbReference>
<accession>A0ABT3TBS4</accession>